<evidence type="ECO:0000259" key="3">
    <source>
        <dbReference type="Pfam" id="PF11611"/>
    </source>
</evidence>
<dbReference type="RefSeq" id="WP_353647950.1">
    <property type="nucleotide sequence ID" value="NZ_CP159218.1"/>
</dbReference>
<dbReference type="EMBL" id="CP159218">
    <property type="protein sequence ID" value="XCG62335.1"/>
    <property type="molecule type" value="Genomic_DNA"/>
</dbReference>
<accession>A0AAU8DL20</accession>
<dbReference type="InterPro" id="IPR029051">
    <property type="entry name" value="DUF4352"/>
</dbReference>
<name>A0AAU8DL20_9ACTN</name>
<reference evidence="4" key="1">
    <citation type="submission" date="2024-05" db="EMBL/GenBank/DDBJ databases">
        <authorList>
            <person name="Cai S.Y."/>
            <person name="Jin L.M."/>
            <person name="Li H.R."/>
        </authorList>
    </citation>
    <scope>NUCLEOTIDE SEQUENCE</scope>
    <source>
        <strain evidence="4">A5-74</strain>
    </source>
</reference>
<evidence type="ECO:0000313" key="4">
    <source>
        <dbReference type="EMBL" id="XCG62335.1"/>
    </source>
</evidence>
<proteinExistence type="predicted"/>
<sequence length="172" mass="17369">MRKYIGAVLAAGLLVAGCGASSSNTPVAVVPSGPTVGVVGQATTYSSGQGTAAITVHSFAWKKSSGDTSGVGSAAKNGSYLVADVTVEGLTGSVSVNPLYLSARDEEGRSAGDFGAELGSFRPSLDSGTVTPGRKMRGLVAWDVDPTLGWEVELLSVRDAVLVSWKAPNPPA</sequence>
<dbReference type="Pfam" id="PF11611">
    <property type="entry name" value="DUF4352"/>
    <property type="match status" value="1"/>
</dbReference>
<dbReference type="AlphaFoldDB" id="A0AAU8DL20"/>
<feature type="domain" description="DUF4352" evidence="3">
    <location>
        <begin position="50"/>
        <end position="145"/>
    </location>
</feature>
<dbReference type="PROSITE" id="PS51257">
    <property type="entry name" value="PROKAR_LIPOPROTEIN"/>
    <property type="match status" value="1"/>
</dbReference>
<keyword evidence="1 2" id="KW-0732">Signal</keyword>
<dbReference type="Gene3D" id="2.60.40.1240">
    <property type="match status" value="1"/>
</dbReference>
<organism evidence="4">
    <name type="scientific">Nakamurella sp. A5-74</name>
    <dbReference type="NCBI Taxonomy" id="3158264"/>
    <lineage>
        <taxon>Bacteria</taxon>
        <taxon>Bacillati</taxon>
        <taxon>Actinomycetota</taxon>
        <taxon>Actinomycetes</taxon>
        <taxon>Nakamurellales</taxon>
        <taxon>Nakamurellaceae</taxon>
        <taxon>Nakamurella</taxon>
    </lineage>
</organism>
<gene>
    <name evidence="4" type="ORF">ABLG96_13840</name>
</gene>
<protein>
    <submittedName>
        <fullName evidence="4">DUF4352 domain-containing protein</fullName>
    </submittedName>
</protein>
<feature type="chain" id="PRO_5043761931" evidence="2">
    <location>
        <begin position="29"/>
        <end position="172"/>
    </location>
</feature>
<dbReference type="InterPro" id="IPR029050">
    <property type="entry name" value="Immunoprotect_excell_Ig-like"/>
</dbReference>
<feature type="signal peptide" evidence="2">
    <location>
        <begin position="1"/>
        <end position="28"/>
    </location>
</feature>
<evidence type="ECO:0000256" key="2">
    <source>
        <dbReference type="SAM" id="SignalP"/>
    </source>
</evidence>
<evidence type="ECO:0000256" key="1">
    <source>
        <dbReference type="ARBA" id="ARBA00022729"/>
    </source>
</evidence>